<dbReference type="Gene3D" id="3.40.30.10">
    <property type="entry name" value="Glutaredoxin"/>
    <property type="match status" value="1"/>
</dbReference>
<dbReference type="InterPro" id="IPR010987">
    <property type="entry name" value="Glutathione-S-Trfase_C-like"/>
</dbReference>
<dbReference type="Pfam" id="PF13410">
    <property type="entry name" value="GST_C_2"/>
    <property type="match status" value="1"/>
</dbReference>
<dbReference type="Gene3D" id="1.20.1050.10">
    <property type="match status" value="1"/>
</dbReference>
<evidence type="ECO:0000313" key="3">
    <source>
        <dbReference type="Proteomes" id="UP000815846"/>
    </source>
</evidence>
<comment type="caution">
    <text evidence="2">The sequence shown here is derived from an EMBL/GenBank/DDBJ whole genome shotgun (WGS) entry which is preliminary data.</text>
</comment>
<dbReference type="InterPro" id="IPR036282">
    <property type="entry name" value="Glutathione-S-Trfase_C_sf"/>
</dbReference>
<feature type="domain" description="GST C-terminal" evidence="1">
    <location>
        <begin position="108"/>
        <end position="242"/>
    </location>
</feature>
<dbReference type="PROSITE" id="PS50405">
    <property type="entry name" value="GST_CTER"/>
    <property type="match status" value="1"/>
</dbReference>
<gene>
    <name evidence="2" type="ORF">CWS31_008540</name>
</gene>
<dbReference type="InterPro" id="IPR036249">
    <property type="entry name" value="Thioredoxin-like_sf"/>
</dbReference>
<evidence type="ECO:0000313" key="2">
    <source>
        <dbReference type="EMBL" id="TYK65983.1"/>
    </source>
</evidence>
<dbReference type="Proteomes" id="UP000815846">
    <property type="component" value="Unassembled WGS sequence"/>
</dbReference>
<reference evidence="2 3" key="1">
    <citation type="submission" date="2019-08" db="EMBL/GenBank/DDBJ databases">
        <title>Microbe sample from Colwellia echini.</title>
        <authorList>
            <person name="Christiansen L."/>
            <person name="Pathiraja D."/>
            <person name="Schultz-Johansen M."/>
            <person name="Choi I.-G."/>
            <person name="Stougaard P."/>
        </authorList>
    </citation>
    <scope>NUCLEOTIDE SEQUENCE [LARGE SCALE GENOMIC DNA]</scope>
    <source>
        <strain evidence="2 3">A3</strain>
    </source>
</reference>
<sequence>MSNVISNVTSKVINKDNNEIKDLPILYSLRNCPYAMRGRLAIYKSKQPVLLRDLVLSNKPAEMLAASPKGTVPVVVLPDGLVIEESLDVMLWALQRSDPNDLLHHNLGTVDNTLSVSYLEEMLMLIDEFDTDFKRALEAYKCAKRYQEANVDECRAICEKYITRLELKLTDHEFLMSNQESLLDIALMPFIRQFARVERQWYLQSPYPKVRQWLNNYLQSPVFTKVMAKHPLWIDNHEVVLFGG</sequence>
<dbReference type="EMBL" id="PJAI02000007">
    <property type="protein sequence ID" value="TYK65983.1"/>
    <property type="molecule type" value="Genomic_DNA"/>
</dbReference>
<dbReference type="PANTHER" id="PTHR43968:SF6">
    <property type="entry name" value="GLUTATHIONE S-TRANSFERASE OMEGA"/>
    <property type="match status" value="1"/>
</dbReference>
<proteinExistence type="predicted"/>
<dbReference type="SUPFAM" id="SSF47616">
    <property type="entry name" value="GST C-terminal domain-like"/>
    <property type="match status" value="1"/>
</dbReference>
<keyword evidence="3" id="KW-1185">Reference proteome</keyword>
<dbReference type="RefSeq" id="WP_101342943.1">
    <property type="nucleotide sequence ID" value="NZ_PJAI02000007.1"/>
</dbReference>
<dbReference type="PANTHER" id="PTHR43968">
    <property type="match status" value="1"/>
</dbReference>
<accession>A0ABY3MXP9</accession>
<dbReference type="SUPFAM" id="SSF52833">
    <property type="entry name" value="Thioredoxin-like"/>
    <property type="match status" value="1"/>
</dbReference>
<dbReference type="CDD" id="cd03196">
    <property type="entry name" value="GST_C_5"/>
    <property type="match status" value="1"/>
</dbReference>
<protein>
    <submittedName>
        <fullName evidence="2">Glutathione S-transferase</fullName>
    </submittedName>
</protein>
<evidence type="ECO:0000259" key="1">
    <source>
        <dbReference type="PROSITE" id="PS50405"/>
    </source>
</evidence>
<name>A0ABY3MXP9_9GAMM</name>
<dbReference type="Pfam" id="PF13417">
    <property type="entry name" value="GST_N_3"/>
    <property type="match status" value="1"/>
</dbReference>
<dbReference type="InterPro" id="IPR050983">
    <property type="entry name" value="GST_Omega/HSP26"/>
</dbReference>
<dbReference type="InterPro" id="IPR004045">
    <property type="entry name" value="Glutathione_S-Trfase_N"/>
</dbReference>
<organism evidence="2 3">
    <name type="scientific">Colwellia echini</name>
    <dbReference type="NCBI Taxonomy" id="1982103"/>
    <lineage>
        <taxon>Bacteria</taxon>
        <taxon>Pseudomonadati</taxon>
        <taxon>Pseudomonadota</taxon>
        <taxon>Gammaproteobacteria</taxon>
        <taxon>Alteromonadales</taxon>
        <taxon>Colwelliaceae</taxon>
        <taxon>Colwellia</taxon>
    </lineage>
</organism>